<protein>
    <submittedName>
        <fullName evidence="3">Probable esterase KAI2</fullName>
    </submittedName>
</protein>
<feature type="coiled-coil region" evidence="2">
    <location>
        <begin position="51"/>
        <end position="110"/>
    </location>
</feature>
<name>A0A9N7RJM3_STRHE</name>
<reference evidence="3" key="1">
    <citation type="submission" date="2019-12" db="EMBL/GenBank/DDBJ databases">
        <authorList>
            <person name="Scholes J."/>
        </authorList>
    </citation>
    <scope>NUCLEOTIDE SEQUENCE</scope>
</reference>
<dbReference type="SUPFAM" id="SSF53474">
    <property type="entry name" value="alpha/beta-Hydrolases"/>
    <property type="match status" value="1"/>
</dbReference>
<dbReference type="InterPro" id="IPR029058">
    <property type="entry name" value="AB_hydrolase_fold"/>
</dbReference>
<dbReference type="Gene3D" id="3.40.50.1820">
    <property type="entry name" value="alpha/beta hydrolase"/>
    <property type="match status" value="1"/>
</dbReference>
<accession>A0A9N7RJM3</accession>
<evidence type="ECO:0000313" key="4">
    <source>
        <dbReference type="Proteomes" id="UP001153555"/>
    </source>
</evidence>
<sequence length="248" mass="27651">MSSPNIYYSLADRSSPATSSYSTSWSPAVRTFGCLVLPFVGPLIEDRIRVLNEEASKVDDLETRVALAEVEVFNAKEATAARAEEASRARVELDAERKAWAEEKRALEEKSALEKSKIFGKCVVDLARLTARVNELHAQVDAPNSEVVQEFKRGISRARPEILLNNARLIFGLDLRPYLSRVTVPCHIIQSFKDMLVPVAVAEYIHSHLGGKSVVEVMPTEGHLPHLSSPELTNVVLLRHIRRDIVDE</sequence>
<evidence type="ECO:0000256" key="1">
    <source>
        <dbReference type="ARBA" id="ARBA00008645"/>
    </source>
</evidence>
<proteinExistence type="inferred from homology"/>
<keyword evidence="2" id="KW-0175">Coiled coil</keyword>
<evidence type="ECO:0000256" key="2">
    <source>
        <dbReference type="SAM" id="Coils"/>
    </source>
</evidence>
<comment type="similarity">
    <text evidence="1">Belongs to the AB hydrolase superfamily.</text>
</comment>
<dbReference type="PANTHER" id="PTHR43039">
    <property type="entry name" value="ESTERASE-RELATED"/>
    <property type="match status" value="1"/>
</dbReference>
<dbReference type="AlphaFoldDB" id="A0A9N7RJM3"/>
<evidence type="ECO:0000313" key="3">
    <source>
        <dbReference type="EMBL" id="CAA0833480.1"/>
    </source>
</evidence>
<comment type="caution">
    <text evidence="3">The sequence shown here is derived from an EMBL/GenBank/DDBJ whole genome shotgun (WGS) entry which is preliminary data.</text>
</comment>
<dbReference type="OrthoDB" id="408373at2759"/>
<dbReference type="EMBL" id="CACSLK010027840">
    <property type="protein sequence ID" value="CAA0833480.1"/>
    <property type="molecule type" value="Genomic_DNA"/>
</dbReference>
<gene>
    <name evidence="3" type="ORF">SHERM_28741</name>
</gene>
<keyword evidence="4" id="KW-1185">Reference proteome</keyword>
<organism evidence="3 4">
    <name type="scientific">Striga hermonthica</name>
    <name type="common">Purple witchweed</name>
    <name type="synonym">Buchnera hermonthica</name>
    <dbReference type="NCBI Taxonomy" id="68872"/>
    <lineage>
        <taxon>Eukaryota</taxon>
        <taxon>Viridiplantae</taxon>
        <taxon>Streptophyta</taxon>
        <taxon>Embryophyta</taxon>
        <taxon>Tracheophyta</taxon>
        <taxon>Spermatophyta</taxon>
        <taxon>Magnoliopsida</taxon>
        <taxon>eudicotyledons</taxon>
        <taxon>Gunneridae</taxon>
        <taxon>Pentapetalae</taxon>
        <taxon>asterids</taxon>
        <taxon>lamiids</taxon>
        <taxon>Lamiales</taxon>
        <taxon>Orobanchaceae</taxon>
        <taxon>Buchnereae</taxon>
        <taxon>Striga</taxon>
    </lineage>
</organism>
<dbReference type="Proteomes" id="UP001153555">
    <property type="component" value="Unassembled WGS sequence"/>
</dbReference>